<dbReference type="Pfam" id="PF05532">
    <property type="entry name" value="CsbD"/>
    <property type="match status" value="1"/>
</dbReference>
<evidence type="ECO:0000313" key="3">
    <source>
        <dbReference type="EMBL" id="ANX03636.1"/>
    </source>
</evidence>
<dbReference type="RefSeq" id="WP_068803172.1">
    <property type="nucleotide sequence ID" value="NZ_CP014671.1"/>
</dbReference>
<proteinExistence type="inferred from homology"/>
<dbReference type="EMBL" id="CP014671">
    <property type="protein sequence ID" value="ANX03636.1"/>
    <property type="molecule type" value="Genomic_DNA"/>
</dbReference>
<evidence type="ECO:0000259" key="2">
    <source>
        <dbReference type="Pfam" id="PF05532"/>
    </source>
</evidence>
<keyword evidence="4" id="KW-1185">Reference proteome</keyword>
<dbReference type="InterPro" id="IPR008462">
    <property type="entry name" value="CsbD"/>
</dbReference>
<evidence type="ECO:0000256" key="1">
    <source>
        <dbReference type="ARBA" id="ARBA00009129"/>
    </source>
</evidence>
<dbReference type="AlphaFoldDB" id="A0A1B1YS63"/>
<sequence>MNKDQIKGQAKQAKGEVKELAGKLVGDKAMETKGVIQKTAGKIQTGYGNAKDKMKKGR</sequence>
<evidence type="ECO:0000313" key="4">
    <source>
        <dbReference type="Proteomes" id="UP000092952"/>
    </source>
</evidence>
<feature type="domain" description="CsbD-like" evidence="2">
    <location>
        <begin position="4"/>
        <end position="56"/>
    </location>
</feature>
<dbReference type="InterPro" id="IPR036629">
    <property type="entry name" value="YjbJ_sf"/>
</dbReference>
<accession>A0A1B1YS63</accession>
<dbReference type="InParanoid" id="A0A1B1YS63"/>
<reference evidence="4" key="1">
    <citation type="submission" date="2016-03" db="EMBL/GenBank/DDBJ databases">
        <title>Complete genome sequence of Solimmundus cernigliae, representing a novel lineage of polycyclic aromatic hydrocarbon degraders within the Gammaproteobacteria.</title>
        <authorList>
            <person name="Singleton D.R."/>
            <person name="Dickey A.N."/>
            <person name="Scholl E.H."/>
            <person name="Wright F.A."/>
            <person name="Aitken M.D."/>
        </authorList>
    </citation>
    <scope>NUCLEOTIDE SEQUENCE [LARGE SCALE GENOMIC DNA]</scope>
    <source>
        <strain evidence="4">TR3.2</strain>
    </source>
</reference>
<protein>
    <submittedName>
        <fullName evidence="3">General stress protein CsbD</fullName>
    </submittedName>
</protein>
<dbReference type="SUPFAM" id="SSF69047">
    <property type="entry name" value="Hypothetical protein YjbJ"/>
    <property type="match status" value="1"/>
</dbReference>
<organism evidence="3 4">
    <name type="scientific">Immundisolibacter cernigliae</name>
    <dbReference type="NCBI Taxonomy" id="1810504"/>
    <lineage>
        <taxon>Bacteria</taxon>
        <taxon>Pseudomonadati</taxon>
        <taxon>Pseudomonadota</taxon>
        <taxon>Gammaproteobacteria</taxon>
        <taxon>Immundisolibacterales</taxon>
        <taxon>Immundisolibacteraceae</taxon>
        <taxon>Immundisolibacter</taxon>
    </lineage>
</organism>
<gene>
    <name evidence="3" type="ORF">PG2T_05135</name>
</gene>
<dbReference type="OrthoDB" id="8564562at2"/>
<dbReference type="Gene3D" id="1.10.1470.10">
    <property type="entry name" value="YjbJ"/>
    <property type="match status" value="1"/>
</dbReference>
<name>A0A1B1YS63_9GAMM</name>
<comment type="similarity">
    <text evidence="1">Belongs to the UPF0337 (CsbD) family.</text>
</comment>
<dbReference type="STRING" id="1810504.PG2T_05135"/>
<dbReference type="KEGG" id="gbi:PG2T_05135"/>
<dbReference type="Proteomes" id="UP000092952">
    <property type="component" value="Chromosome"/>
</dbReference>